<sequence>MRATVQCRARRPKGTAMKHLATGAALAAAIASSLAIAAHAGPEMSDAEEVQAVQQSGMTLNQAIDKAVAQTGGTAISAGWEDNEAGVWGYEVEIADASKAVQNWFVNPKDGSITQLAEENDDHHEKGAADKD</sequence>
<dbReference type="InterPro" id="IPR025711">
    <property type="entry name" value="PepSY"/>
</dbReference>
<proteinExistence type="predicted"/>
<keyword evidence="4" id="KW-1185">Reference proteome</keyword>
<protein>
    <recommendedName>
        <fullName evidence="2">PepSY domain-containing protein</fullName>
    </recommendedName>
</protein>
<feature type="signal peptide" evidence="1">
    <location>
        <begin position="1"/>
        <end position="40"/>
    </location>
</feature>
<keyword evidence="1" id="KW-0732">Signal</keyword>
<accession>A0A844HJY8</accession>
<feature type="domain" description="PepSY" evidence="2">
    <location>
        <begin position="58"/>
        <end position="113"/>
    </location>
</feature>
<comment type="caution">
    <text evidence="3">The sequence shown here is derived from an EMBL/GenBank/DDBJ whole genome shotgun (WGS) entry which is preliminary data.</text>
</comment>
<dbReference type="EMBL" id="WMIG01000003">
    <property type="protein sequence ID" value="MTH59318.1"/>
    <property type="molecule type" value="Genomic_DNA"/>
</dbReference>
<evidence type="ECO:0000256" key="1">
    <source>
        <dbReference type="SAM" id="SignalP"/>
    </source>
</evidence>
<evidence type="ECO:0000313" key="3">
    <source>
        <dbReference type="EMBL" id="MTH59318.1"/>
    </source>
</evidence>
<organism evidence="3 4">
    <name type="scientific">Paracoccus litorisediminis</name>
    <dbReference type="NCBI Taxonomy" id="2006130"/>
    <lineage>
        <taxon>Bacteria</taxon>
        <taxon>Pseudomonadati</taxon>
        <taxon>Pseudomonadota</taxon>
        <taxon>Alphaproteobacteria</taxon>
        <taxon>Rhodobacterales</taxon>
        <taxon>Paracoccaceae</taxon>
        <taxon>Paracoccus</taxon>
    </lineage>
</organism>
<dbReference type="Proteomes" id="UP000449846">
    <property type="component" value="Unassembled WGS sequence"/>
</dbReference>
<name>A0A844HJY8_9RHOB</name>
<feature type="chain" id="PRO_5032740823" description="PepSY domain-containing protein" evidence="1">
    <location>
        <begin position="41"/>
        <end position="132"/>
    </location>
</feature>
<dbReference type="Gene3D" id="3.10.450.40">
    <property type="match status" value="1"/>
</dbReference>
<evidence type="ECO:0000259" key="2">
    <source>
        <dbReference type="Pfam" id="PF03413"/>
    </source>
</evidence>
<gene>
    <name evidence="3" type="ORF">GL300_08840</name>
</gene>
<evidence type="ECO:0000313" key="4">
    <source>
        <dbReference type="Proteomes" id="UP000449846"/>
    </source>
</evidence>
<dbReference type="OrthoDB" id="7876481at2"/>
<reference evidence="3 4" key="1">
    <citation type="submission" date="2019-11" db="EMBL/GenBank/DDBJ databases">
        <authorList>
            <person name="Dong K."/>
        </authorList>
    </citation>
    <scope>NUCLEOTIDE SEQUENCE [LARGE SCALE GENOMIC DNA]</scope>
    <source>
        <strain evidence="3 4">NBRC 112902</strain>
    </source>
</reference>
<dbReference type="Pfam" id="PF03413">
    <property type="entry name" value="PepSY"/>
    <property type="match status" value="1"/>
</dbReference>
<dbReference type="AlphaFoldDB" id="A0A844HJY8"/>